<dbReference type="AlphaFoldDB" id="A0A149PRG3"/>
<protein>
    <submittedName>
        <fullName evidence="2">Phosphate starvation-inducible protein PsiF</fullName>
    </submittedName>
</protein>
<dbReference type="InterPro" id="IPR011690">
    <property type="entry name" value="P_starv_induced_PsiF"/>
</dbReference>
<keyword evidence="1" id="KW-0732">Signal</keyword>
<dbReference type="EMBL" id="LRBG01000012">
    <property type="protein sequence ID" value="KXU87584.1"/>
    <property type="molecule type" value="Genomic_DNA"/>
</dbReference>
<evidence type="ECO:0000313" key="2">
    <source>
        <dbReference type="EMBL" id="KXU87584.1"/>
    </source>
</evidence>
<organism evidence="2 3">
    <name type="scientific">Paraburkholderia monticola</name>
    <dbReference type="NCBI Taxonomy" id="1399968"/>
    <lineage>
        <taxon>Bacteria</taxon>
        <taxon>Pseudomonadati</taxon>
        <taxon>Pseudomonadota</taxon>
        <taxon>Betaproteobacteria</taxon>
        <taxon>Burkholderiales</taxon>
        <taxon>Burkholderiaceae</taxon>
        <taxon>Paraburkholderia</taxon>
    </lineage>
</organism>
<evidence type="ECO:0000256" key="1">
    <source>
        <dbReference type="SAM" id="SignalP"/>
    </source>
</evidence>
<feature type="signal peptide" evidence="1">
    <location>
        <begin position="1"/>
        <end position="22"/>
    </location>
</feature>
<dbReference type="STRING" id="1399968.CI15_15730"/>
<feature type="chain" id="PRO_5007551522" evidence="1">
    <location>
        <begin position="23"/>
        <end position="99"/>
    </location>
</feature>
<dbReference type="Pfam" id="PF07769">
    <property type="entry name" value="PsiF_repeat"/>
    <property type="match status" value="2"/>
</dbReference>
<proteinExistence type="predicted"/>
<dbReference type="RefSeq" id="WP_062129249.1">
    <property type="nucleotide sequence ID" value="NZ_LRBG01000012.1"/>
</dbReference>
<keyword evidence="3" id="KW-1185">Reference proteome</keyword>
<name>A0A149PRG3_9BURK</name>
<accession>A0A149PRG3</accession>
<dbReference type="OrthoDB" id="8001925at2"/>
<reference evidence="2 3" key="1">
    <citation type="journal article" date="2015" name="Int. J. Syst. Evol. Microbiol.">
        <title>Burkholderia monticola sp. nov., isolated from mountain soil.</title>
        <authorList>
            <person name="Baek I."/>
            <person name="Seo B."/>
            <person name="Lee I."/>
            <person name="Yi H."/>
            <person name="Chun J."/>
        </authorList>
    </citation>
    <scope>NUCLEOTIDE SEQUENCE [LARGE SCALE GENOMIC DNA]</scope>
    <source>
        <strain evidence="2 3">JC2948</strain>
    </source>
</reference>
<evidence type="ECO:0000313" key="3">
    <source>
        <dbReference type="Proteomes" id="UP000075613"/>
    </source>
</evidence>
<gene>
    <name evidence="2" type="ORF">CI15_15730</name>
</gene>
<sequence>MKIQSAIATLVLGAVLVSPAFAANSQQTKMADCNKQAGDKKGDDRKAFMQTCLSAKPAAASAPMSQQDKMKVCNKQAADKKGDDRKAFMKTCLSSAPAN</sequence>
<dbReference type="Proteomes" id="UP000075613">
    <property type="component" value="Unassembled WGS sequence"/>
</dbReference>
<comment type="caution">
    <text evidence="2">The sequence shown here is derived from an EMBL/GenBank/DDBJ whole genome shotgun (WGS) entry which is preliminary data.</text>
</comment>